<evidence type="ECO:0000256" key="3">
    <source>
        <dbReference type="ARBA" id="ARBA00020422"/>
    </source>
</evidence>
<dbReference type="CDD" id="cd00367">
    <property type="entry name" value="PTS-HPr_like"/>
    <property type="match status" value="1"/>
</dbReference>
<reference evidence="8 9" key="1">
    <citation type="submission" date="2020-08" db="EMBL/GenBank/DDBJ databases">
        <title>A Genomic Blueprint of the Chicken Gut Microbiome.</title>
        <authorList>
            <person name="Gilroy R."/>
            <person name="Ravi A."/>
            <person name="Getino M."/>
            <person name="Pursley I."/>
            <person name="Horton D.L."/>
            <person name="Alikhan N.-F."/>
            <person name="Baker D."/>
            <person name="Gharbi K."/>
            <person name="Hall N."/>
            <person name="Watson M."/>
            <person name="Adriaenssens E.M."/>
            <person name="Foster-Nyarko E."/>
            <person name="Jarju S."/>
            <person name="Secka A."/>
            <person name="Antonio M."/>
            <person name="Oren A."/>
            <person name="Chaudhuri R."/>
            <person name="La Ragione R.M."/>
            <person name="Hildebrand F."/>
            <person name="Pallen M.J."/>
        </authorList>
    </citation>
    <scope>NUCLEOTIDE SEQUENCE [LARGE SCALE GENOMIC DNA]</scope>
    <source>
        <strain evidence="8 9">Sa2BUA9</strain>
    </source>
</reference>
<comment type="function">
    <text evidence="1">General (non sugar-specific) component of the phosphoenolpyruvate-dependent sugar phosphotransferase system (sugar PTS). This major carbohydrate active-transport system catalyzes the phosphorylation of incoming sugar substrates concomitantly with their translocation across the cell membrane. The phosphoryl group from phosphoenolpyruvate (PEP) is transferred to the phosphoryl carrier protein HPr by enzyme I. Phospho-HPr then transfers it to the PTS EIIA domain.</text>
</comment>
<dbReference type="PROSITE" id="PS51257">
    <property type="entry name" value="PROKAR_LIPOPROTEIN"/>
    <property type="match status" value="1"/>
</dbReference>
<dbReference type="PROSITE" id="PS00369">
    <property type="entry name" value="PTS_HPR_HIS"/>
    <property type="match status" value="1"/>
</dbReference>
<name>A0ABR8RDX9_9BACI</name>
<dbReference type="Pfam" id="PF00381">
    <property type="entry name" value="PTS-HPr"/>
    <property type="match status" value="1"/>
</dbReference>
<dbReference type="InterPro" id="IPR035895">
    <property type="entry name" value="HPr-like_sf"/>
</dbReference>
<evidence type="ECO:0000256" key="6">
    <source>
        <dbReference type="ARBA" id="ARBA00022683"/>
    </source>
</evidence>
<keyword evidence="9" id="KW-1185">Reference proteome</keyword>
<evidence type="ECO:0000259" key="7">
    <source>
        <dbReference type="PROSITE" id="PS51350"/>
    </source>
</evidence>
<evidence type="ECO:0000256" key="1">
    <source>
        <dbReference type="ARBA" id="ARBA00003681"/>
    </source>
</evidence>
<evidence type="ECO:0000256" key="2">
    <source>
        <dbReference type="ARBA" id="ARBA00004496"/>
    </source>
</evidence>
<keyword evidence="5" id="KW-0813">Transport</keyword>
<dbReference type="PRINTS" id="PR00107">
    <property type="entry name" value="PHOSPHOCPHPR"/>
</dbReference>
<dbReference type="SUPFAM" id="SSF55594">
    <property type="entry name" value="HPr-like"/>
    <property type="match status" value="1"/>
</dbReference>
<dbReference type="PANTHER" id="PTHR33705:SF2">
    <property type="entry name" value="PHOSPHOCARRIER PROTEIN NPR"/>
    <property type="match status" value="1"/>
</dbReference>
<protein>
    <recommendedName>
        <fullName evidence="3">Phosphocarrier protein HPr</fullName>
    </recommendedName>
</protein>
<dbReference type="NCBIfam" id="TIGR01003">
    <property type="entry name" value="PTS_HPr_family"/>
    <property type="match status" value="1"/>
</dbReference>
<dbReference type="InterPro" id="IPR000032">
    <property type="entry name" value="HPr-like"/>
</dbReference>
<keyword evidence="5" id="KW-0762">Sugar transport</keyword>
<gene>
    <name evidence="8" type="ORF">H9650_18005</name>
</gene>
<sequence length="91" mass="9534">MKKRFKITAQEGIHARPAALLVSSAASCRSSMELSFNGKSVSLKSILSVMTLSIPVNSTITISADGDDAAEALEKLAEVILSHGIGELCES</sequence>
<evidence type="ECO:0000313" key="8">
    <source>
        <dbReference type="EMBL" id="MBD7946001.1"/>
    </source>
</evidence>
<dbReference type="Proteomes" id="UP000640786">
    <property type="component" value="Unassembled WGS sequence"/>
</dbReference>
<evidence type="ECO:0000313" key="9">
    <source>
        <dbReference type="Proteomes" id="UP000640786"/>
    </source>
</evidence>
<feature type="domain" description="HPr" evidence="7">
    <location>
        <begin position="1"/>
        <end position="88"/>
    </location>
</feature>
<keyword evidence="4" id="KW-0963">Cytoplasm</keyword>
<comment type="subcellular location">
    <subcellularLocation>
        <location evidence="2">Cytoplasm</location>
    </subcellularLocation>
</comment>
<keyword evidence="6" id="KW-0598">Phosphotransferase system</keyword>
<organism evidence="8 9">
    <name type="scientific">Psychrobacillus faecigallinarum</name>
    <dbReference type="NCBI Taxonomy" id="2762235"/>
    <lineage>
        <taxon>Bacteria</taxon>
        <taxon>Bacillati</taxon>
        <taxon>Bacillota</taxon>
        <taxon>Bacilli</taxon>
        <taxon>Bacillales</taxon>
        <taxon>Bacillaceae</taxon>
        <taxon>Psychrobacillus</taxon>
    </lineage>
</organism>
<dbReference type="RefSeq" id="WP_144540764.1">
    <property type="nucleotide sequence ID" value="NZ_JACSQO010000012.1"/>
</dbReference>
<dbReference type="PANTHER" id="PTHR33705">
    <property type="entry name" value="PHOSPHOCARRIER PROTEIN HPR"/>
    <property type="match status" value="1"/>
</dbReference>
<dbReference type="InterPro" id="IPR001020">
    <property type="entry name" value="PTS_HPr_His_P_site"/>
</dbReference>
<evidence type="ECO:0000256" key="4">
    <source>
        <dbReference type="ARBA" id="ARBA00022490"/>
    </source>
</evidence>
<dbReference type="EMBL" id="JACSQO010000012">
    <property type="protein sequence ID" value="MBD7946001.1"/>
    <property type="molecule type" value="Genomic_DNA"/>
</dbReference>
<evidence type="ECO:0000256" key="5">
    <source>
        <dbReference type="ARBA" id="ARBA00022597"/>
    </source>
</evidence>
<dbReference type="Gene3D" id="3.30.1340.10">
    <property type="entry name" value="HPr-like"/>
    <property type="match status" value="1"/>
</dbReference>
<comment type="caution">
    <text evidence="8">The sequence shown here is derived from an EMBL/GenBank/DDBJ whole genome shotgun (WGS) entry which is preliminary data.</text>
</comment>
<proteinExistence type="predicted"/>
<dbReference type="PROSITE" id="PS51350">
    <property type="entry name" value="PTS_HPR_DOM"/>
    <property type="match status" value="1"/>
</dbReference>
<dbReference type="InterPro" id="IPR050399">
    <property type="entry name" value="HPr"/>
</dbReference>
<accession>A0ABR8RDX9</accession>